<dbReference type="InterPro" id="IPR029058">
    <property type="entry name" value="AB_hydrolase_fold"/>
</dbReference>
<comment type="caution">
    <text evidence="3">The sequence shown here is derived from an EMBL/GenBank/DDBJ whole genome shotgun (WGS) entry which is preliminary data.</text>
</comment>
<protein>
    <submittedName>
        <fullName evidence="3">Alpha/beta fold hydrolase</fullName>
    </submittedName>
</protein>
<reference evidence="3 4" key="1">
    <citation type="submission" date="2024-09" db="EMBL/GenBank/DDBJ databases">
        <authorList>
            <person name="Sun Q."/>
            <person name="Mori K."/>
        </authorList>
    </citation>
    <scope>NUCLEOTIDE SEQUENCE [LARGE SCALE GENOMIC DNA]</scope>
    <source>
        <strain evidence="3 4">JCM 12763</strain>
    </source>
</reference>
<evidence type="ECO:0000259" key="2">
    <source>
        <dbReference type="Pfam" id="PF00561"/>
    </source>
</evidence>
<dbReference type="SUPFAM" id="SSF53474">
    <property type="entry name" value="alpha/beta-Hydrolases"/>
    <property type="match status" value="1"/>
</dbReference>
<evidence type="ECO:0000313" key="3">
    <source>
        <dbReference type="EMBL" id="MFB9732332.1"/>
    </source>
</evidence>
<organism evidence="3 4">
    <name type="scientific">Ornithinimicrobium kibberense</name>
    <dbReference type="NCBI Taxonomy" id="282060"/>
    <lineage>
        <taxon>Bacteria</taxon>
        <taxon>Bacillati</taxon>
        <taxon>Actinomycetota</taxon>
        <taxon>Actinomycetes</taxon>
        <taxon>Micrococcales</taxon>
        <taxon>Ornithinimicrobiaceae</taxon>
        <taxon>Ornithinimicrobium</taxon>
    </lineage>
</organism>
<dbReference type="InterPro" id="IPR000639">
    <property type="entry name" value="Epox_hydrolase-like"/>
</dbReference>
<dbReference type="EMBL" id="JBHMAX010000017">
    <property type="protein sequence ID" value="MFB9732332.1"/>
    <property type="molecule type" value="Genomic_DNA"/>
</dbReference>
<evidence type="ECO:0000256" key="1">
    <source>
        <dbReference type="ARBA" id="ARBA00022801"/>
    </source>
</evidence>
<proteinExistence type="predicted"/>
<accession>A0ABV5V3F4</accession>
<gene>
    <name evidence="3" type="ORF">ACFFN0_09780</name>
</gene>
<dbReference type="PRINTS" id="PR00111">
    <property type="entry name" value="ABHYDROLASE"/>
</dbReference>
<sequence>MDTFTRDGLTFEVLDGGPEDGEVVVLLHGFPQDATAWDRVSPLLHAAGLRTLAPTQRGYSPGARPRRVTAYRISELVADVVALLDAAGVERAHVVGHDWGGGVAWALAAAHPDRVASLVVLSTPHPSALAWAFRHADQGRRSWYMLAFQLPVLPERGLARMLRSGGLRRTGLPDQDARRYAARLGRAGALRGPLNWYRAALRPARDGRGGLRVGPVAVPTTYVWGTRDPFLGRAAAERTARHVRGDYRFVEVDAGHWLPERQADAVVREVLARVRDCRP</sequence>
<name>A0ABV5V3F4_9MICO</name>
<dbReference type="PANTHER" id="PTHR43329">
    <property type="entry name" value="EPOXIDE HYDROLASE"/>
    <property type="match status" value="1"/>
</dbReference>
<dbReference type="Pfam" id="PF00561">
    <property type="entry name" value="Abhydrolase_1"/>
    <property type="match status" value="1"/>
</dbReference>
<dbReference type="GO" id="GO:0016787">
    <property type="term" value="F:hydrolase activity"/>
    <property type="evidence" value="ECO:0007669"/>
    <property type="project" value="UniProtKB-KW"/>
</dbReference>
<keyword evidence="4" id="KW-1185">Reference proteome</keyword>
<feature type="domain" description="AB hydrolase-1" evidence="2">
    <location>
        <begin position="23"/>
        <end position="258"/>
    </location>
</feature>
<evidence type="ECO:0000313" key="4">
    <source>
        <dbReference type="Proteomes" id="UP001589613"/>
    </source>
</evidence>
<dbReference type="Proteomes" id="UP001589613">
    <property type="component" value="Unassembled WGS sequence"/>
</dbReference>
<dbReference type="PRINTS" id="PR00412">
    <property type="entry name" value="EPOXHYDRLASE"/>
</dbReference>
<dbReference type="Gene3D" id="3.40.50.1820">
    <property type="entry name" value="alpha/beta hydrolase"/>
    <property type="match status" value="1"/>
</dbReference>
<dbReference type="InterPro" id="IPR000073">
    <property type="entry name" value="AB_hydrolase_1"/>
</dbReference>
<keyword evidence="1 3" id="KW-0378">Hydrolase</keyword>
<dbReference type="RefSeq" id="WP_141338542.1">
    <property type="nucleotide sequence ID" value="NZ_JBHMAX010000017.1"/>
</dbReference>